<proteinExistence type="predicted"/>
<sequence>MQQPIENNYTFPLLPAEFEDIYLQNGSIEMPESRLVKEFGRTKEPIGHFNLGEIISAIKTDDYYL</sequence>
<reference evidence="1 2" key="1">
    <citation type="submission" date="2024-04" db="EMBL/GenBank/DDBJ databases">
        <title>Tritrichomonas musculus Genome.</title>
        <authorList>
            <person name="Alves-Ferreira E."/>
            <person name="Grigg M."/>
            <person name="Lorenzi H."/>
            <person name="Galac M."/>
        </authorList>
    </citation>
    <scope>NUCLEOTIDE SEQUENCE [LARGE SCALE GENOMIC DNA]</scope>
    <source>
        <strain evidence="1 2">EAF2021</strain>
    </source>
</reference>
<evidence type="ECO:0000313" key="2">
    <source>
        <dbReference type="Proteomes" id="UP001470230"/>
    </source>
</evidence>
<protein>
    <submittedName>
        <fullName evidence="1">Uncharacterized protein</fullName>
    </submittedName>
</protein>
<organism evidence="1 2">
    <name type="scientific">Tritrichomonas musculus</name>
    <dbReference type="NCBI Taxonomy" id="1915356"/>
    <lineage>
        <taxon>Eukaryota</taxon>
        <taxon>Metamonada</taxon>
        <taxon>Parabasalia</taxon>
        <taxon>Tritrichomonadida</taxon>
        <taxon>Tritrichomonadidae</taxon>
        <taxon>Tritrichomonas</taxon>
    </lineage>
</organism>
<evidence type="ECO:0000313" key="1">
    <source>
        <dbReference type="EMBL" id="KAK8871685.1"/>
    </source>
</evidence>
<comment type="caution">
    <text evidence="1">The sequence shown here is derived from an EMBL/GenBank/DDBJ whole genome shotgun (WGS) entry which is preliminary data.</text>
</comment>
<gene>
    <name evidence="1" type="ORF">M9Y10_007424</name>
</gene>
<accession>A0ABR2J1A5</accession>
<keyword evidence="2" id="KW-1185">Reference proteome</keyword>
<dbReference type="EMBL" id="JAPFFF010000013">
    <property type="protein sequence ID" value="KAK8871685.1"/>
    <property type="molecule type" value="Genomic_DNA"/>
</dbReference>
<dbReference type="Proteomes" id="UP001470230">
    <property type="component" value="Unassembled WGS sequence"/>
</dbReference>
<name>A0ABR2J1A5_9EUKA</name>